<dbReference type="InterPro" id="IPR001683">
    <property type="entry name" value="PX_dom"/>
</dbReference>
<dbReference type="VEuPathDB" id="FungiDB:H310_05177"/>
<protein>
    <recommendedName>
        <fullName evidence="1">PX domain-containing protein</fullName>
    </recommendedName>
</protein>
<reference evidence="2" key="1">
    <citation type="submission" date="2013-12" db="EMBL/GenBank/DDBJ databases">
        <title>The Genome Sequence of Aphanomyces invadans NJM9701.</title>
        <authorList>
            <consortium name="The Broad Institute Genomics Platform"/>
            <person name="Russ C."/>
            <person name="Tyler B."/>
            <person name="van West P."/>
            <person name="Dieguez-Uribeondo J."/>
            <person name="Young S.K."/>
            <person name="Zeng Q."/>
            <person name="Gargeya S."/>
            <person name="Fitzgerald M."/>
            <person name="Abouelleil A."/>
            <person name="Alvarado L."/>
            <person name="Chapman S.B."/>
            <person name="Gainer-Dewar J."/>
            <person name="Goldberg J."/>
            <person name="Griggs A."/>
            <person name="Gujja S."/>
            <person name="Hansen M."/>
            <person name="Howarth C."/>
            <person name="Imamovic A."/>
            <person name="Ireland A."/>
            <person name="Larimer J."/>
            <person name="McCowan C."/>
            <person name="Murphy C."/>
            <person name="Pearson M."/>
            <person name="Poon T.W."/>
            <person name="Priest M."/>
            <person name="Roberts A."/>
            <person name="Saif S."/>
            <person name="Shea T."/>
            <person name="Sykes S."/>
            <person name="Wortman J."/>
            <person name="Nusbaum C."/>
            <person name="Birren B."/>
        </authorList>
    </citation>
    <scope>NUCLEOTIDE SEQUENCE [LARGE SCALE GENOMIC DNA]</scope>
    <source>
        <strain evidence="2">NJM9701</strain>
    </source>
</reference>
<proteinExistence type="predicted"/>
<evidence type="ECO:0000259" key="1">
    <source>
        <dbReference type="PROSITE" id="PS50195"/>
    </source>
</evidence>
<dbReference type="STRING" id="157072.A0A024UD54"/>
<accession>A0A024UD54</accession>
<dbReference type="PANTHER" id="PTHR22775">
    <property type="entry name" value="SORTING NEXIN"/>
    <property type="match status" value="1"/>
</dbReference>
<dbReference type="SUPFAM" id="SSF64268">
    <property type="entry name" value="PX domain"/>
    <property type="match status" value="1"/>
</dbReference>
<gene>
    <name evidence="2" type="ORF">H310_05177</name>
</gene>
<dbReference type="CDD" id="cd06093">
    <property type="entry name" value="PX_domain"/>
    <property type="match status" value="1"/>
</dbReference>
<dbReference type="OrthoDB" id="3176171at2759"/>
<dbReference type="PROSITE" id="PS50195">
    <property type="entry name" value="PX"/>
    <property type="match status" value="1"/>
</dbReference>
<dbReference type="GeneID" id="20082227"/>
<evidence type="ECO:0000313" key="2">
    <source>
        <dbReference type="EMBL" id="ETW03812.1"/>
    </source>
</evidence>
<feature type="domain" description="PX" evidence="1">
    <location>
        <begin position="42"/>
        <end position="153"/>
    </location>
</feature>
<dbReference type="Gene3D" id="3.30.1520.10">
    <property type="entry name" value="Phox-like domain"/>
    <property type="match status" value="1"/>
</dbReference>
<sequence>MVLDAITGWCRPLASPPASKFDRRGREVSRASKLLQRAETGQSMDVDVVDHAVTTCGRDTFTVYIIVVTKNGVTSTVLRRYRQFFALHEQLRHVVASASSRAFPDRIVLNNRSTALVRHRQSMLNLYLKTLVADAAARASHPLRTFLGLEVLDNEASQYVGFEWTHRSGRFS</sequence>
<dbReference type="SMART" id="SM00312">
    <property type="entry name" value="PX"/>
    <property type="match status" value="1"/>
</dbReference>
<organism evidence="2">
    <name type="scientific">Aphanomyces invadans</name>
    <dbReference type="NCBI Taxonomy" id="157072"/>
    <lineage>
        <taxon>Eukaryota</taxon>
        <taxon>Sar</taxon>
        <taxon>Stramenopiles</taxon>
        <taxon>Oomycota</taxon>
        <taxon>Saprolegniomycetes</taxon>
        <taxon>Saprolegniales</taxon>
        <taxon>Verrucalvaceae</taxon>
        <taxon>Aphanomyces</taxon>
    </lineage>
</organism>
<dbReference type="AlphaFoldDB" id="A0A024UD54"/>
<dbReference type="Pfam" id="PF00787">
    <property type="entry name" value="PX"/>
    <property type="match status" value="1"/>
</dbReference>
<dbReference type="GO" id="GO:0035091">
    <property type="term" value="F:phosphatidylinositol binding"/>
    <property type="evidence" value="ECO:0007669"/>
    <property type="project" value="InterPro"/>
</dbReference>
<name>A0A024UD54_9STRA</name>
<dbReference type="RefSeq" id="XP_008868041.1">
    <property type="nucleotide sequence ID" value="XM_008869819.1"/>
</dbReference>
<dbReference type="InterPro" id="IPR036871">
    <property type="entry name" value="PX_dom_sf"/>
</dbReference>
<dbReference type="EMBL" id="KI913959">
    <property type="protein sequence ID" value="ETW03812.1"/>
    <property type="molecule type" value="Genomic_DNA"/>
</dbReference>
<dbReference type="PANTHER" id="PTHR22775:SF3">
    <property type="entry name" value="SORTING NEXIN-13"/>
    <property type="match status" value="1"/>
</dbReference>